<comment type="caution">
    <text evidence="1">The sequence shown here is derived from an EMBL/GenBank/DDBJ whole genome shotgun (WGS) entry which is preliminary data.</text>
</comment>
<organism evidence="1 2">
    <name type="scientific">Daphnia magna</name>
    <dbReference type="NCBI Taxonomy" id="35525"/>
    <lineage>
        <taxon>Eukaryota</taxon>
        <taxon>Metazoa</taxon>
        <taxon>Ecdysozoa</taxon>
        <taxon>Arthropoda</taxon>
        <taxon>Crustacea</taxon>
        <taxon>Branchiopoda</taxon>
        <taxon>Diplostraca</taxon>
        <taxon>Cladocera</taxon>
        <taxon>Anomopoda</taxon>
        <taxon>Daphniidae</taxon>
        <taxon>Daphnia</taxon>
    </lineage>
</organism>
<evidence type="ECO:0000313" key="2">
    <source>
        <dbReference type="Proteomes" id="UP000076858"/>
    </source>
</evidence>
<accession>A0A164P4M5</accession>
<evidence type="ECO:0000313" key="1">
    <source>
        <dbReference type="EMBL" id="KZS06510.1"/>
    </source>
</evidence>
<sequence length="72" mass="8329">MNRFFDFSKACSYHLLRRSELASIPSLFTVAWFFFPHSCFTTPKKLYTLPKFTLLILLGSSIPSMPFAFCPI</sequence>
<name>A0A164P4M5_9CRUS</name>
<reference evidence="1 2" key="1">
    <citation type="submission" date="2016-03" db="EMBL/GenBank/DDBJ databases">
        <title>EvidentialGene: Evidence-directed Construction of Genes on Genomes.</title>
        <authorList>
            <person name="Gilbert D.G."/>
            <person name="Choi J.-H."/>
            <person name="Mockaitis K."/>
            <person name="Colbourne J."/>
            <person name="Pfrender M."/>
        </authorList>
    </citation>
    <scope>NUCLEOTIDE SEQUENCE [LARGE SCALE GENOMIC DNA]</scope>
    <source>
        <strain evidence="1 2">Xinb3</strain>
        <tissue evidence="1">Complete organism</tissue>
    </source>
</reference>
<dbReference type="EMBL" id="LRGB01002699">
    <property type="protein sequence ID" value="KZS06510.1"/>
    <property type="molecule type" value="Genomic_DNA"/>
</dbReference>
<dbReference type="Proteomes" id="UP000076858">
    <property type="component" value="Unassembled WGS sequence"/>
</dbReference>
<keyword evidence="2" id="KW-1185">Reference proteome</keyword>
<gene>
    <name evidence="1" type="ORF">APZ42_030015</name>
</gene>
<protein>
    <submittedName>
        <fullName evidence="1">Uncharacterized protein</fullName>
    </submittedName>
</protein>
<proteinExistence type="predicted"/>
<dbReference type="AlphaFoldDB" id="A0A164P4M5"/>